<feature type="domain" description="Pyridoxamine kinase/Phosphomethylpyrimidine kinase" evidence="2">
    <location>
        <begin position="13"/>
        <end position="120"/>
    </location>
</feature>
<dbReference type="Pfam" id="PF08543">
    <property type="entry name" value="Phos_pyr_kin"/>
    <property type="match status" value="2"/>
</dbReference>
<dbReference type="GO" id="GO:0005829">
    <property type="term" value="C:cytosol"/>
    <property type="evidence" value="ECO:0007669"/>
    <property type="project" value="TreeGrafter"/>
</dbReference>
<proteinExistence type="predicted"/>
<feature type="domain" description="Thiaminase-2/PQQC" evidence="1">
    <location>
        <begin position="337"/>
        <end position="542"/>
    </location>
</feature>
<name>A0A0L0NA19_TOLOC</name>
<dbReference type="PANTHER" id="PTHR20858">
    <property type="entry name" value="PHOSPHOMETHYLPYRIMIDINE KINASE"/>
    <property type="match status" value="1"/>
</dbReference>
<sequence length="550" mass="60086">MAQGRVLLIAGSDSSGGAGLEAGQKVLAAHGCYAMTATTALTVQNTTGVKGIHVIPAEFVERQVEACLDDVGADVVTTGMLAAADTIEVIARQVVKHKVHTLVVDPVWFHPASSDNSLFSSLLVSARSLPVVNFIRQVMVSTSGAQLLPREAIQGLSQHLLPLTTVLTPNIPEARLILAEGSKSSSVPRQPREISSVADVEAMGRQIQALGPEWVLVKGGHLPFRADMTVAQTEAERQVVVDVLVGPGQYVLRVESPWQESTNTHGTGCSLAAAISSGLATGRDVPSSVRTACRYIEAGIRTAPNLGSGHGPLGHFHSTYNLLFSPGYFVEYLLDRPDVRDVWKKFVYHPFVMALGDGTLPLESFKGYIIQDYLYLIHFARANALASYKAKNVDDISRSSKIVQHIMHELKLHINYCKSFGIPVAVMRATEEKQACTAYTRYVLDVGQSDDWLALQMALPPCLLGYGAAAKMLHAHPQTRRDEGNAYWPWIQNYVADDFVQAVKLGSQLLEDNMRLQSPSRIEELVKIFIHATKMEIGFWEMFPYKQAAS</sequence>
<dbReference type="FunFam" id="1.20.910.10:FF:000003">
    <property type="entry name" value="Hydroxymethylpyrimidine/phosphomethylpyrimidine kinase THI20"/>
    <property type="match status" value="1"/>
</dbReference>
<dbReference type="OrthoDB" id="10028886at2759"/>
<dbReference type="CDD" id="cd01169">
    <property type="entry name" value="HMPP_kinase"/>
    <property type="match status" value="1"/>
</dbReference>
<keyword evidence="3" id="KW-0808">Transferase</keyword>
<dbReference type="GO" id="GO:0009228">
    <property type="term" value="P:thiamine biosynthetic process"/>
    <property type="evidence" value="ECO:0007669"/>
    <property type="project" value="InterPro"/>
</dbReference>
<protein>
    <submittedName>
        <fullName evidence="3">Putative hydroxymethylpyrimidine/phosphomethylpyrimidine kinase 2</fullName>
    </submittedName>
</protein>
<dbReference type="InterPro" id="IPR016084">
    <property type="entry name" value="Haem_Oase-like_multi-hlx"/>
</dbReference>
<evidence type="ECO:0000259" key="2">
    <source>
        <dbReference type="Pfam" id="PF08543"/>
    </source>
</evidence>
<dbReference type="InterPro" id="IPR004305">
    <property type="entry name" value="Thiaminase-2/PQQC"/>
</dbReference>
<dbReference type="AlphaFoldDB" id="A0A0L0NA19"/>
<organism evidence="3 4">
    <name type="scientific">Tolypocladium ophioglossoides (strain CBS 100239)</name>
    <name type="common">Snaketongue truffleclub</name>
    <name type="synonym">Elaphocordyceps ophioglossoides</name>
    <dbReference type="NCBI Taxonomy" id="1163406"/>
    <lineage>
        <taxon>Eukaryota</taxon>
        <taxon>Fungi</taxon>
        <taxon>Dikarya</taxon>
        <taxon>Ascomycota</taxon>
        <taxon>Pezizomycotina</taxon>
        <taxon>Sordariomycetes</taxon>
        <taxon>Hypocreomycetidae</taxon>
        <taxon>Hypocreales</taxon>
        <taxon>Ophiocordycipitaceae</taxon>
        <taxon>Tolypocladium</taxon>
    </lineage>
</organism>
<comment type="caution">
    <text evidence="3">The sequence shown here is derived from an EMBL/GenBank/DDBJ whole genome shotgun (WGS) entry which is preliminary data.</text>
</comment>
<dbReference type="PANTHER" id="PTHR20858:SF17">
    <property type="entry name" value="HYDROXYMETHYLPYRIMIDINE_PHOSPHOMETHYLPYRIMIDINE KINASE THI20-RELATED"/>
    <property type="match status" value="1"/>
</dbReference>
<dbReference type="STRING" id="1163406.A0A0L0NA19"/>
<dbReference type="SUPFAM" id="SSF48613">
    <property type="entry name" value="Heme oxygenase-like"/>
    <property type="match status" value="1"/>
</dbReference>
<dbReference type="SUPFAM" id="SSF53613">
    <property type="entry name" value="Ribokinase-like"/>
    <property type="match status" value="1"/>
</dbReference>
<reference evidence="3 4" key="1">
    <citation type="journal article" date="2015" name="BMC Genomics">
        <title>The genome of the truffle-parasite Tolypocladium ophioglossoides and the evolution of antifungal peptaibiotics.</title>
        <authorList>
            <person name="Quandt C.A."/>
            <person name="Bushley K.E."/>
            <person name="Spatafora J.W."/>
        </authorList>
    </citation>
    <scope>NUCLEOTIDE SEQUENCE [LARGE SCALE GENOMIC DNA]</scope>
    <source>
        <strain evidence="3 4">CBS 100239</strain>
    </source>
</reference>
<dbReference type="Proteomes" id="UP000036947">
    <property type="component" value="Unassembled WGS sequence"/>
</dbReference>
<feature type="domain" description="Pyridoxamine kinase/Phosphomethylpyrimidine kinase" evidence="2">
    <location>
        <begin position="138"/>
        <end position="313"/>
    </location>
</feature>
<dbReference type="GO" id="GO:0008902">
    <property type="term" value="F:hydroxymethylpyrimidine kinase activity"/>
    <property type="evidence" value="ECO:0007669"/>
    <property type="project" value="TreeGrafter"/>
</dbReference>
<dbReference type="InterPro" id="IPR029056">
    <property type="entry name" value="Ribokinase-like"/>
</dbReference>
<evidence type="ECO:0000313" key="4">
    <source>
        <dbReference type="Proteomes" id="UP000036947"/>
    </source>
</evidence>
<accession>A0A0L0NA19</accession>
<dbReference type="Gene3D" id="1.20.910.10">
    <property type="entry name" value="Heme oxygenase-like"/>
    <property type="match status" value="1"/>
</dbReference>
<dbReference type="CDD" id="cd19367">
    <property type="entry name" value="TenA_C_ScTHI20-like"/>
    <property type="match status" value="1"/>
</dbReference>
<evidence type="ECO:0000259" key="1">
    <source>
        <dbReference type="Pfam" id="PF03070"/>
    </source>
</evidence>
<dbReference type="GO" id="GO:0008972">
    <property type="term" value="F:phosphomethylpyrimidine kinase activity"/>
    <property type="evidence" value="ECO:0007669"/>
    <property type="project" value="InterPro"/>
</dbReference>
<keyword evidence="3" id="KW-0418">Kinase</keyword>
<dbReference type="EMBL" id="LFRF01000011">
    <property type="protein sequence ID" value="KND90901.1"/>
    <property type="molecule type" value="Genomic_DNA"/>
</dbReference>
<dbReference type="Pfam" id="PF03070">
    <property type="entry name" value="TENA_THI-4"/>
    <property type="match status" value="1"/>
</dbReference>
<dbReference type="InterPro" id="IPR004399">
    <property type="entry name" value="HMP/HMP-P_kinase_dom"/>
</dbReference>
<gene>
    <name evidence="3" type="ORF">TOPH_04501</name>
</gene>
<dbReference type="InterPro" id="IPR013749">
    <property type="entry name" value="PM/HMP-P_kinase-1"/>
</dbReference>
<dbReference type="Gene3D" id="3.40.1190.20">
    <property type="match status" value="1"/>
</dbReference>
<evidence type="ECO:0000313" key="3">
    <source>
        <dbReference type="EMBL" id="KND90901.1"/>
    </source>
</evidence>
<keyword evidence="4" id="KW-1185">Reference proteome</keyword>